<accession>A0A0A2LAI1</accession>
<comment type="caution">
    <text evidence="2">The sequence shown here is derived from an EMBL/GenBank/DDBJ whole genome shotgun (WGS) entry which is preliminary data.</text>
</comment>
<name>A0A0A2LAI1_PENIT</name>
<evidence type="ECO:0000313" key="3">
    <source>
        <dbReference type="Proteomes" id="UP000030104"/>
    </source>
</evidence>
<feature type="compositionally biased region" description="Polar residues" evidence="1">
    <location>
        <begin position="18"/>
        <end position="31"/>
    </location>
</feature>
<proteinExistence type="predicted"/>
<evidence type="ECO:0000256" key="1">
    <source>
        <dbReference type="SAM" id="MobiDB-lite"/>
    </source>
</evidence>
<dbReference type="AlphaFoldDB" id="A0A0A2LAI1"/>
<dbReference type="HOGENOM" id="CLU_3399561_0_0_1"/>
<keyword evidence="3" id="KW-1185">Reference proteome</keyword>
<dbReference type="Proteomes" id="UP000030104">
    <property type="component" value="Unassembled WGS sequence"/>
</dbReference>
<organism evidence="2 3">
    <name type="scientific">Penicillium italicum</name>
    <name type="common">Blue mold</name>
    <dbReference type="NCBI Taxonomy" id="40296"/>
    <lineage>
        <taxon>Eukaryota</taxon>
        <taxon>Fungi</taxon>
        <taxon>Dikarya</taxon>
        <taxon>Ascomycota</taxon>
        <taxon>Pezizomycotina</taxon>
        <taxon>Eurotiomycetes</taxon>
        <taxon>Eurotiomycetidae</taxon>
        <taxon>Eurotiales</taxon>
        <taxon>Aspergillaceae</taxon>
        <taxon>Penicillium</taxon>
    </lineage>
</organism>
<protein>
    <submittedName>
        <fullName evidence="2">Uncharacterized protein</fullName>
    </submittedName>
</protein>
<evidence type="ECO:0000313" key="2">
    <source>
        <dbReference type="EMBL" id="KGO76183.1"/>
    </source>
</evidence>
<reference evidence="2 3" key="1">
    <citation type="journal article" date="2015" name="Mol. Plant Microbe Interact.">
        <title>Genome, transcriptome, and functional analyses of Penicillium expansum provide new insights into secondary metabolism and pathogenicity.</title>
        <authorList>
            <person name="Ballester A.R."/>
            <person name="Marcet-Houben M."/>
            <person name="Levin E."/>
            <person name="Sela N."/>
            <person name="Selma-Lazaro C."/>
            <person name="Carmona L."/>
            <person name="Wisniewski M."/>
            <person name="Droby S."/>
            <person name="Gonzalez-Candelas L."/>
            <person name="Gabaldon T."/>
        </authorList>
    </citation>
    <scope>NUCLEOTIDE SEQUENCE [LARGE SCALE GENOMIC DNA]</scope>
    <source>
        <strain evidence="2 3">PHI-1</strain>
    </source>
</reference>
<sequence>MDSIEKATTAIKATATTPSTQISNSNDSAAF</sequence>
<feature type="compositionally biased region" description="Low complexity" evidence="1">
    <location>
        <begin position="1"/>
        <end position="17"/>
    </location>
</feature>
<gene>
    <name evidence="2" type="ORF">PITC_044370</name>
</gene>
<feature type="region of interest" description="Disordered" evidence="1">
    <location>
        <begin position="1"/>
        <end position="31"/>
    </location>
</feature>
<dbReference type="EMBL" id="JQGA01000320">
    <property type="protein sequence ID" value="KGO76183.1"/>
    <property type="molecule type" value="Genomic_DNA"/>
</dbReference>